<sequence>MGLEDFEKELAQSKAKEPRKKRDRSRSRDREHRHHRSSKDKDHEHRSRHHHSSHHDHKDDDREGRHRSKRSRHHRETSGERARRKRREKERDGDGDPPRRKHKERRSSAASSDDEDFMTRKRKPKHFEEDESSDDARDDDRDMPPADEDELDQQLEEAAGAKDARDSWMEAPSAMAVDYVNRTRKKEDKSQFVVGSGADTKQWQAKNPAGEKVEELPVEREIDYEFGDRGAQWRMTKLKGVYKTAKESGKSVEEVALDKYGDLRDFDDAREEETELDRREMYGKGYVGKIKPSGELFEERRLKADIHHPARVEEEEGFDLPQGEIVTDAQPTGATMTIDRTALNKLKADLMKAKIKKAANVKQLEESYNAAAAAFANRKEGDVVVLNAMDNRMLAGGRKGEVIAIENKRGKERGTVVENNDMSIEDMVRQERRTKNQAGGEGMLLAEKIAKDSKFDNDLEYMDENAEKLATRAPKSAMNLRNMAIADYQKMNRVLDNCPLCHHEEKSPPLPPVAPVVSLATRVFLTLPTEPEIGDGGAVIVPIQHHTNLLECDDDEWDEIRNFMKCLTRMYHDQGRDVIFYENAASPQRKLHAALNAVPIPYDLGETASAFFREAILDADEEWTQHKKIIDTLKASKSGLGKQAFRKSLAKEMPYFHVWFELDGGMGHIVEDERRWPKGDLFAREVLGGMLDTDMEVVKRQGRWTKGDRRVDGWRKGWRKFDWTRVLMEGQ</sequence>
<feature type="region of interest" description="Disordered" evidence="2">
    <location>
        <begin position="1"/>
        <end position="170"/>
    </location>
</feature>
<feature type="compositionally biased region" description="Basic residues" evidence="2">
    <location>
        <begin position="65"/>
        <end position="75"/>
    </location>
</feature>
<dbReference type="Pfam" id="PF04677">
    <property type="entry name" value="CwfJ_C_1"/>
    <property type="match status" value="1"/>
</dbReference>
<dbReference type="AlphaFoldDB" id="A0A6A5WRE8"/>
<dbReference type="OrthoDB" id="2113965at2759"/>
<keyword evidence="6" id="KW-1185">Reference proteome</keyword>
<evidence type="ECO:0008006" key="7">
    <source>
        <dbReference type="Google" id="ProtNLM"/>
    </source>
</evidence>
<feature type="compositionally biased region" description="Basic residues" evidence="2">
    <location>
        <begin position="17"/>
        <end position="38"/>
    </location>
</feature>
<accession>A0A6A5WRE8</accession>
<name>A0A6A5WRE8_9PLEO</name>
<dbReference type="InterPro" id="IPR006768">
    <property type="entry name" value="Cwf19-like_C_dom-1"/>
</dbReference>
<evidence type="ECO:0000259" key="4">
    <source>
        <dbReference type="Pfam" id="PF04677"/>
    </source>
</evidence>
<dbReference type="GO" id="GO:0000398">
    <property type="term" value="P:mRNA splicing, via spliceosome"/>
    <property type="evidence" value="ECO:0007669"/>
    <property type="project" value="TreeGrafter"/>
</dbReference>
<dbReference type="GO" id="GO:0071014">
    <property type="term" value="C:post-mRNA release spliceosomal complex"/>
    <property type="evidence" value="ECO:0007669"/>
    <property type="project" value="TreeGrafter"/>
</dbReference>
<evidence type="ECO:0000256" key="1">
    <source>
        <dbReference type="ARBA" id="ARBA00006795"/>
    </source>
</evidence>
<feature type="region of interest" description="Disordered" evidence="2">
    <location>
        <begin position="182"/>
        <end position="214"/>
    </location>
</feature>
<evidence type="ECO:0000313" key="6">
    <source>
        <dbReference type="Proteomes" id="UP000799779"/>
    </source>
</evidence>
<proteinExistence type="inferred from homology"/>
<gene>
    <name evidence="5" type="ORF">P154DRAFT_573343</name>
</gene>
<dbReference type="EMBL" id="ML977573">
    <property type="protein sequence ID" value="KAF2003349.1"/>
    <property type="molecule type" value="Genomic_DNA"/>
</dbReference>
<comment type="similarity">
    <text evidence="1">Belongs to the CWF19 family.</text>
</comment>
<feature type="compositionally biased region" description="Acidic residues" evidence="2">
    <location>
        <begin position="145"/>
        <end position="155"/>
    </location>
</feature>
<feature type="domain" description="Cwf19-like C-terminal" evidence="4">
    <location>
        <begin position="487"/>
        <end position="612"/>
    </location>
</feature>
<feature type="compositionally biased region" description="Basic residues" evidence="2">
    <location>
        <begin position="46"/>
        <end position="55"/>
    </location>
</feature>
<dbReference type="PANTHER" id="PTHR12072:SF5">
    <property type="entry name" value="CWF19-LIKE PROTEIN 2"/>
    <property type="match status" value="1"/>
</dbReference>
<feature type="compositionally biased region" description="Basic and acidic residues" evidence="2">
    <location>
        <begin position="134"/>
        <end position="144"/>
    </location>
</feature>
<organism evidence="5 6">
    <name type="scientific">Amniculicola lignicola CBS 123094</name>
    <dbReference type="NCBI Taxonomy" id="1392246"/>
    <lineage>
        <taxon>Eukaryota</taxon>
        <taxon>Fungi</taxon>
        <taxon>Dikarya</taxon>
        <taxon>Ascomycota</taxon>
        <taxon>Pezizomycotina</taxon>
        <taxon>Dothideomycetes</taxon>
        <taxon>Pleosporomycetidae</taxon>
        <taxon>Pleosporales</taxon>
        <taxon>Amniculicolaceae</taxon>
        <taxon>Amniculicola</taxon>
    </lineage>
</organism>
<dbReference type="InterPro" id="IPR006767">
    <property type="entry name" value="Cwf19-like_C_dom-2"/>
</dbReference>
<dbReference type="Proteomes" id="UP000799779">
    <property type="component" value="Unassembled WGS sequence"/>
</dbReference>
<feature type="domain" description="Cwf19-like protein C-terminal" evidence="3">
    <location>
        <begin position="622"/>
        <end position="724"/>
    </location>
</feature>
<protein>
    <recommendedName>
        <fullName evidence="7">Cell cycle control protein cwf19</fullName>
    </recommendedName>
</protein>
<dbReference type="InterPro" id="IPR040194">
    <property type="entry name" value="Cwf19-like"/>
</dbReference>
<evidence type="ECO:0000256" key="2">
    <source>
        <dbReference type="SAM" id="MobiDB-lite"/>
    </source>
</evidence>
<evidence type="ECO:0000313" key="5">
    <source>
        <dbReference type="EMBL" id="KAF2003349.1"/>
    </source>
</evidence>
<feature type="compositionally biased region" description="Basic and acidic residues" evidence="2">
    <location>
        <begin position="159"/>
        <end position="168"/>
    </location>
</feature>
<dbReference type="PANTHER" id="PTHR12072">
    <property type="entry name" value="CWF19, CELL CYCLE CONTROL PROTEIN"/>
    <property type="match status" value="1"/>
</dbReference>
<reference evidence="5" key="1">
    <citation type="journal article" date="2020" name="Stud. Mycol.">
        <title>101 Dothideomycetes genomes: a test case for predicting lifestyles and emergence of pathogens.</title>
        <authorList>
            <person name="Haridas S."/>
            <person name="Albert R."/>
            <person name="Binder M."/>
            <person name="Bloem J."/>
            <person name="Labutti K."/>
            <person name="Salamov A."/>
            <person name="Andreopoulos B."/>
            <person name="Baker S."/>
            <person name="Barry K."/>
            <person name="Bills G."/>
            <person name="Bluhm B."/>
            <person name="Cannon C."/>
            <person name="Castanera R."/>
            <person name="Culley D."/>
            <person name="Daum C."/>
            <person name="Ezra D."/>
            <person name="Gonzalez J."/>
            <person name="Henrissat B."/>
            <person name="Kuo A."/>
            <person name="Liang C."/>
            <person name="Lipzen A."/>
            <person name="Lutzoni F."/>
            <person name="Magnuson J."/>
            <person name="Mondo S."/>
            <person name="Nolan M."/>
            <person name="Ohm R."/>
            <person name="Pangilinan J."/>
            <person name="Park H.-J."/>
            <person name="Ramirez L."/>
            <person name="Alfaro M."/>
            <person name="Sun H."/>
            <person name="Tritt A."/>
            <person name="Yoshinaga Y."/>
            <person name="Zwiers L.-H."/>
            <person name="Turgeon B."/>
            <person name="Goodwin S."/>
            <person name="Spatafora J."/>
            <person name="Crous P."/>
            <person name="Grigoriev I."/>
        </authorList>
    </citation>
    <scope>NUCLEOTIDE SEQUENCE</scope>
    <source>
        <strain evidence="5">CBS 123094</strain>
    </source>
</reference>
<feature type="compositionally biased region" description="Basic and acidic residues" evidence="2">
    <location>
        <begin position="89"/>
        <end position="98"/>
    </location>
</feature>
<dbReference type="Pfam" id="PF04676">
    <property type="entry name" value="CwfJ_C_2"/>
    <property type="match status" value="1"/>
</dbReference>
<evidence type="ECO:0000259" key="3">
    <source>
        <dbReference type="Pfam" id="PF04676"/>
    </source>
</evidence>